<feature type="domain" description="Bro-N" evidence="1">
    <location>
        <begin position="1"/>
        <end position="87"/>
    </location>
</feature>
<dbReference type="PANTHER" id="PTHR36180">
    <property type="entry name" value="DNA-BINDING PROTEIN-RELATED-RELATED"/>
    <property type="match status" value="1"/>
</dbReference>
<organism evidence="2 3">
    <name type="scientific">Hungatella hathewayi</name>
    <dbReference type="NCBI Taxonomy" id="154046"/>
    <lineage>
        <taxon>Bacteria</taxon>
        <taxon>Bacillati</taxon>
        <taxon>Bacillota</taxon>
        <taxon>Clostridia</taxon>
        <taxon>Lachnospirales</taxon>
        <taxon>Lachnospiraceae</taxon>
        <taxon>Hungatella</taxon>
    </lineage>
</organism>
<evidence type="ECO:0000313" key="2">
    <source>
        <dbReference type="EMBL" id="RGL99329.1"/>
    </source>
</evidence>
<protein>
    <recommendedName>
        <fullName evidence="1">Bro-N domain-containing protein</fullName>
    </recommendedName>
</protein>
<dbReference type="RefSeq" id="WP_117623420.1">
    <property type="nucleotide sequence ID" value="NZ_QRQF01000032.1"/>
</dbReference>
<dbReference type="InterPro" id="IPR003497">
    <property type="entry name" value="BRO_N_domain"/>
</dbReference>
<dbReference type="SMART" id="SM01040">
    <property type="entry name" value="Bro-N"/>
    <property type="match status" value="1"/>
</dbReference>
<evidence type="ECO:0000259" key="1">
    <source>
        <dbReference type="PROSITE" id="PS51750"/>
    </source>
</evidence>
<dbReference type="Proteomes" id="UP000261257">
    <property type="component" value="Unassembled WGS sequence"/>
</dbReference>
<comment type="caution">
    <text evidence="2">The sequence shown here is derived from an EMBL/GenBank/DDBJ whole genome shotgun (WGS) entry which is preliminary data.</text>
</comment>
<gene>
    <name evidence="2" type="ORF">DXC39_23185</name>
</gene>
<sequence>MERMQIFSDEQFGKIRTITIEGEPWFVGKDVCAAFGDTNYRRTLGRLDADEKGVSQNDAQVEERMEMVRRFRRWITHEVIPSVRRNGIYMTDAVMEEVKGKPELIYEIAERIVAGNS</sequence>
<name>A0A3E4U0W5_9FIRM</name>
<reference evidence="2 3" key="1">
    <citation type="submission" date="2018-08" db="EMBL/GenBank/DDBJ databases">
        <title>A genome reference for cultivated species of the human gut microbiota.</title>
        <authorList>
            <person name="Zou Y."/>
            <person name="Xue W."/>
            <person name="Luo G."/>
        </authorList>
    </citation>
    <scope>NUCLEOTIDE SEQUENCE [LARGE SCALE GENOMIC DNA]</scope>
    <source>
        <strain evidence="2 3">TF05-11AC</strain>
    </source>
</reference>
<dbReference type="AlphaFoldDB" id="A0A3E4U0W5"/>
<evidence type="ECO:0000313" key="3">
    <source>
        <dbReference type="Proteomes" id="UP000261257"/>
    </source>
</evidence>
<accession>A0A3E4U0W5</accession>
<dbReference type="Pfam" id="PF02498">
    <property type="entry name" value="Bro-N"/>
    <property type="match status" value="1"/>
</dbReference>
<proteinExistence type="predicted"/>
<dbReference type="EMBL" id="QSSQ01000031">
    <property type="protein sequence ID" value="RGL99329.1"/>
    <property type="molecule type" value="Genomic_DNA"/>
</dbReference>
<dbReference type="PANTHER" id="PTHR36180:SF2">
    <property type="entry name" value="BRO FAMILY PROTEIN"/>
    <property type="match status" value="1"/>
</dbReference>
<dbReference type="PROSITE" id="PS51750">
    <property type="entry name" value="BRO_N"/>
    <property type="match status" value="1"/>
</dbReference>